<evidence type="ECO:0000256" key="3">
    <source>
        <dbReference type="ARBA" id="ARBA00022898"/>
    </source>
</evidence>
<dbReference type="Pfam" id="PF00282">
    <property type="entry name" value="Pyridoxal_deC"/>
    <property type="match status" value="1"/>
</dbReference>
<dbReference type="GO" id="GO:0016831">
    <property type="term" value="F:carboxy-lyase activity"/>
    <property type="evidence" value="ECO:0007669"/>
    <property type="project" value="UniProtKB-KW"/>
</dbReference>
<comment type="cofactor">
    <cofactor evidence="1">
        <name>pyridoxal 5'-phosphate</name>
        <dbReference type="ChEBI" id="CHEBI:597326"/>
    </cofactor>
</comment>
<dbReference type="SUPFAM" id="SSF53383">
    <property type="entry name" value="PLP-dependent transferases"/>
    <property type="match status" value="1"/>
</dbReference>
<keyword evidence="4" id="KW-0456">Lyase</keyword>
<comment type="caution">
    <text evidence="6">The sequence shown here is derived from an EMBL/GenBank/DDBJ whole genome shotgun (WGS) entry which is preliminary data.</text>
</comment>
<dbReference type="InterPro" id="IPR010977">
    <property type="entry name" value="Aromatic_deC"/>
</dbReference>
<reference evidence="6" key="1">
    <citation type="submission" date="2020-05" db="EMBL/GenBank/DDBJ databases">
        <title>Phylogenomic resolution of chytrid fungi.</title>
        <authorList>
            <person name="Stajich J.E."/>
            <person name="Amses K."/>
            <person name="Simmons R."/>
            <person name="Seto K."/>
            <person name="Myers J."/>
            <person name="Bonds A."/>
            <person name="Quandt C.A."/>
            <person name="Barry K."/>
            <person name="Liu P."/>
            <person name="Grigoriev I."/>
            <person name="Longcore J.E."/>
            <person name="James T.Y."/>
        </authorList>
    </citation>
    <scope>NUCLEOTIDE SEQUENCE</scope>
    <source>
        <strain evidence="6">JEL0318</strain>
    </source>
</reference>
<name>A0AAD5WWP5_9FUNG</name>
<dbReference type="EMBL" id="JADGJD010002175">
    <property type="protein sequence ID" value="KAJ3034325.1"/>
    <property type="molecule type" value="Genomic_DNA"/>
</dbReference>
<dbReference type="InterPro" id="IPR015424">
    <property type="entry name" value="PyrdxlP-dep_Trfase"/>
</dbReference>
<feature type="region of interest" description="Disordered" evidence="5">
    <location>
        <begin position="1"/>
        <end position="24"/>
    </location>
</feature>
<organism evidence="6 7">
    <name type="scientific">Rhizophlyctis rosea</name>
    <dbReference type="NCBI Taxonomy" id="64517"/>
    <lineage>
        <taxon>Eukaryota</taxon>
        <taxon>Fungi</taxon>
        <taxon>Fungi incertae sedis</taxon>
        <taxon>Chytridiomycota</taxon>
        <taxon>Chytridiomycota incertae sedis</taxon>
        <taxon>Chytridiomycetes</taxon>
        <taxon>Rhizophlyctidales</taxon>
        <taxon>Rhizophlyctidaceae</taxon>
        <taxon>Rhizophlyctis</taxon>
    </lineage>
</organism>
<accession>A0AAD5WWP5</accession>
<dbReference type="InterPro" id="IPR015421">
    <property type="entry name" value="PyrdxlP-dep_Trfase_major"/>
</dbReference>
<evidence type="ECO:0000256" key="2">
    <source>
        <dbReference type="ARBA" id="ARBA00022793"/>
    </source>
</evidence>
<evidence type="ECO:0000256" key="5">
    <source>
        <dbReference type="SAM" id="MobiDB-lite"/>
    </source>
</evidence>
<dbReference type="Proteomes" id="UP001212841">
    <property type="component" value="Unassembled WGS sequence"/>
</dbReference>
<sequence length="982" mass="106025">MNTAAPDMPSSPTPDHTPSSDTTIEMRRGRSESTPYAYPGAGFLDTIATSTLVSTEPKVRVKVPVFTKPLVEGAPKVSYGVQPLEHEDSFEEHDVQGHSRAGTVDSNVDVVTASDGGNLEVPVNGDTLSTSAGSLDVAVDSVHGSLDIPIESETPSTSAAFQPFLDDIVSSVSSSNHNLYNSIHLTSASTFDIGSILGKLEDLMVRHTIAYTQTSSTLSPQTQLAMFLTQLTAIANNPFFMPLERRKAVEGDLEPSIANWLKDMFAAPEDTKVLFHKAGGNMVLDERILHTCLLKTFSTPHPSAATSTSAPIPTIYYPDSFTSSLIESDLQRAWTTVGLAMGLPSARMRSVQCLEGGEGMDLKVLEEIVQRDLGEGCQPVLVLGRVGTPVTGQSDDPAGLRAICDKYDMWLHLEGPSLSLLMLPQQTLPTSVAGAKLADSVTVDLGGWFNIDGLPIVSLIITPTPPVLSIHHPHPTVRPHHTYVASTNNKNHTASRLSIQVKNTIGGGCTEESEAPLERTLHLWAAMQVLGVEGLRGVVEGGLKKVREFISLLAKDPQLEVLESGEETLMALVRSKPVGAGAGTASSQDGPDPFREGLWAEKGTKYIFSRIPEETRSALNLELVCVTGTWWIRYDPLHSGKFSPGLLSPFSTIPDSHFPNSSLRFAATPLSTHTPLLTHLTQQIIMDAKRVQSCFDLEDSMTRLVEERKELFWFRDGDVVGAEGGEGAEEGEEDVWCGVGAVRYVPHYIDTAAGTISAQVLEDLDRLNKRIAEELAKEVGEGVFEGCTVGWFEPLVWGNVGVGEAEGVASRLLGGDVVETPPAVEEEKRLGEGQVEGAKDGEWRRAVCVRIGMHEKPYTPDLLKEMIDLVVKKGHVLEKDEQFVASIKAVIRKGIEEAERQLRTESTDDYAHQPSLLRALPLVGSVLSWWRPLDTTAPKLPTAKSFDIATGFRAVPLGGPGTPRASVSLRRGSLSGSLGGME</sequence>
<evidence type="ECO:0000256" key="1">
    <source>
        <dbReference type="ARBA" id="ARBA00001933"/>
    </source>
</evidence>
<evidence type="ECO:0000313" key="6">
    <source>
        <dbReference type="EMBL" id="KAJ3034325.1"/>
    </source>
</evidence>
<dbReference type="InterPro" id="IPR002129">
    <property type="entry name" value="PyrdxlP-dep_de-COase"/>
</dbReference>
<protein>
    <recommendedName>
        <fullName evidence="8">Pyridoxal-dependent decarboxylase</fullName>
    </recommendedName>
</protein>
<keyword evidence="2" id="KW-0210">Decarboxylase</keyword>
<keyword evidence="7" id="KW-1185">Reference proteome</keyword>
<gene>
    <name evidence="6" type="ORF">HK097_004544</name>
</gene>
<dbReference type="PANTHER" id="PTHR11999">
    <property type="entry name" value="GROUP II PYRIDOXAL-5-PHOSPHATE DECARBOXYLASE"/>
    <property type="match status" value="1"/>
</dbReference>
<evidence type="ECO:0000256" key="4">
    <source>
        <dbReference type="ARBA" id="ARBA00023239"/>
    </source>
</evidence>
<dbReference type="AlphaFoldDB" id="A0AAD5WWP5"/>
<dbReference type="GO" id="GO:0030170">
    <property type="term" value="F:pyridoxal phosphate binding"/>
    <property type="evidence" value="ECO:0007669"/>
    <property type="project" value="InterPro"/>
</dbReference>
<feature type="compositionally biased region" description="Low complexity" evidence="5">
    <location>
        <begin position="1"/>
        <end position="23"/>
    </location>
</feature>
<evidence type="ECO:0008006" key="8">
    <source>
        <dbReference type="Google" id="ProtNLM"/>
    </source>
</evidence>
<dbReference type="PANTHER" id="PTHR11999:SF70">
    <property type="entry name" value="MIP05841P"/>
    <property type="match status" value="1"/>
</dbReference>
<proteinExistence type="predicted"/>
<evidence type="ECO:0000313" key="7">
    <source>
        <dbReference type="Proteomes" id="UP001212841"/>
    </source>
</evidence>
<dbReference type="GO" id="GO:0019752">
    <property type="term" value="P:carboxylic acid metabolic process"/>
    <property type="evidence" value="ECO:0007669"/>
    <property type="project" value="InterPro"/>
</dbReference>
<dbReference type="Gene3D" id="3.40.640.10">
    <property type="entry name" value="Type I PLP-dependent aspartate aminotransferase-like (Major domain)"/>
    <property type="match status" value="1"/>
</dbReference>
<feature type="non-terminal residue" evidence="6">
    <location>
        <position position="1"/>
    </location>
</feature>
<keyword evidence="3" id="KW-0663">Pyridoxal phosphate</keyword>
<feature type="region of interest" description="Disordered" evidence="5">
    <location>
        <begin position="963"/>
        <end position="982"/>
    </location>
</feature>